<evidence type="ECO:0000259" key="10">
    <source>
        <dbReference type="Pfam" id="PF13807"/>
    </source>
</evidence>
<dbReference type="GO" id="GO:0005886">
    <property type="term" value="C:plasma membrane"/>
    <property type="evidence" value="ECO:0007669"/>
    <property type="project" value="UniProtKB-SubCell"/>
</dbReference>
<sequence length="775" mass="86456">MSNNPAQFLTFATEKEKNSSVSLKSLFAKYIFNWPVILATTILMLIIAFAYMQIADPVYQVKATLLVNIPKDADKPDANQSVLDKIDLPKTADVVENELAKLKSAKLINQVINDLQLNVSYQQKNGLLYKDLYASMPFKLIFIKPNADADDKIKTLIQVKDDRTFLMKTDGDYKQYSFNDVMHTGIGTWKLVPAANIASFKDKTIKVSLLDADKLTDYYQKNIDASLEDKLATAVDLTFSTTDRQKGKDIINHLIQVYNQDEIADKNKETQNTISFIDQRLASLTGELNGVEKNIANFKSSNRLTDITSDAKFELEKLQTNDSRLSEINVQLSVIEGIERFVNSPHTADKAPAVIGINDPSLISSVEKLSQLQLQHDQLLATTPETNPDFEEINSQIKTTKAAIKENVKNIKASLLNAQSKLQSQSSSSESSISNLPTQERQFISIKRQQSIKENLYVYLLQKREEVSLSYATTLSNYKVLDTAHALPSKWPNKKLIYLVALILGIVLPAIAIYIIHLFRGVVLDPKDVENVIEVPVLSEVALDRKTPGITPKSGLVTEQFRSLRTKLYGLYNPDNHSHVTLITSSVSNEGKSFITGNLGLSLANTGKKTIILELDLRRSAIKDLFKLSKKHEGISDYLNGKTTLKKIIQPSGINPALDIISSGSFISNPTELLENGRLGELIAELKNIYSDIIIDSPPVHLVADAHIIARISDVTLYVVRQGITRKSELKFIRALVKENKLPNIQIVFNGVDVKKFGYGYEYDNSYYKAIPAAG</sequence>
<dbReference type="PANTHER" id="PTHR32309:SF13">
    <property type="entry name" value="FERRIC ENTEROBACTIN TRANSPORT PROTEIN FEPE"/>
    <property type="match status" value="1"/>
</dbReference>
<keyword evidence="11" id="KW-0808">Transferase</keyword>
<dbReference type="Pfam" id="PF02706">
    <property type="entry name" value="Wzz"/>
    <property type="match status" value="1"/>
</dbReference>
<dbReference type="InterPro" id="IPR003856">
    <property type="entry name" value="LPS_length_determ_N"/>
</dbReference>
<dbReference type="InterPro" id="IPR050445">
    <property type="entry name" value="Bact_polysacc_biosynth/exp"/>
</dbReference>
<keyword evidence="11" id="KW-0418">Kinase</keyword>
<evidence type="ECO:0000256" key="4">
    <source>
        <dbReference type="ARBA" id="ARBA00022741"/>
    </source>
</evidence>
<dbReference type="Pfam" id="PF13807">
    <property type="entry name" value="GNVR"/>
    <property type="match status" value="1"/>
</dbReference>
<keyword evidence="3 8" id="KW-0812">Transmembrane</keyword>
<protein>
    <submittedName>
        <fullName evidence="11">Polysaccharide biosynthesis tyrosine autokinase</fullName>
        <ecNumber evidence="11">2.7.10.2</ecNumber>
    </submittedName>
</protein>
<dbReference type="GO" id="GO:0005524">
    <property type="term" value="F:ATP binding"/>
    <property type="evidence" value="ECO:0007669"/>
    <property type="project" value="UniProtKB-KW"/>
</dbReference>
<name>A0A5B8W6M7_9SPHI</name>
<dbReference type="NCBIfam" id="TIGR01007">
    <property type="entry name" value="eps_fam"/>
    <property type="match status" value="1"/>
</dbReference>
<evidence type="ECO:0000256" key="5">
    <source>
        <dbReference type="ARBA" id="ARBA00022840"/>
    </source>
</evidence>
<dbReference type="Gene3D" id="3.40.50.300">
    <property type="entry name" value="P-loop containing nucleotide triphosphate hydrolases"/>
    <property type="match status" value="1"/>
</dbReference>
<dbReference type="SUPFAM" id="SSF52540">
    <property type="entry name" value="P-loop containing nucleoside triphosphate hydrolases"/>
    <property type="match status" value="1"/>
</dbReference>
<dbReference type="InterPro" id="IPR032807">
    <property type="entry name" value="GNVR"/>
</dbReference>
<proteinExistence type="predicted"/>
<dbReference type="PANTHER" id="PTHR32309">
    <property type="entry name" value="TYROSINE-PROTEIN KINASE"/>
    <property type="match status" value="1"/>
</dbReference>
<dbReference type="KEGG" id="mgk:FSB76_27230"/>
<accession>A0A5B8W6M7</accession>
<feature type="domain" description="Tyrosine-protein kinase G-rich" evidence="10">
    <location>
        <begin position="440"/>
        <end position="512"/>
    </location>
</feature>
<evidence type="ECO:0000313" key="12">
    <source>
        <dbReference type="Proteomes" id="UP000321362"/>
    </source>
</evidence>
<keyword evidence="4" id="KW-0547">Nucleotide-binding</keyword>
<keyword evidence="6 8" id="KW-1133">Transmembrane helix</keyword>
<dbReference type="RefSeq" id="WP_147059083.1">
    <property type="nucleotide sequence ID" value="NZ_CP042437.1"/>
</dbReference>
<evidence type="ECO:0000256" key="1">
    <source>
        <dbReference type="ARBA" id="ARBA00004651"/>
    </source>
</evidence>
<keyword evidence="2" id="KW-1003">Cell membrane</keyword>
<dbReference type="InterPro" id="IPR027417">
    <property type="entry name" value="P-loop_NTPase"/>
</dbReference>
<evidence type="ECO:0000259" key="9">
    <source>
        <dbReference type="Pfam" id="PF02706"/>
    </source>
</evidence>
<feature type="transmembrane region" description="Helical" evidence="8">
    <location>
        <begin position="31"/>
        <end position="52"/>
    </location>
</feature>
<keyword evidence="7 8" id="KW-0472">Membrane</keyword>
<evidence type="ECO:0000313" key="11">
    <source>
        <dbReference type="EMBL" id="QEC79463.1"/>
    </source>
</evidence>
<dbReference type="EC" id="2.7.10.2" evidence="11"/>
<feature type="domain" description="Polysaccharide chain length determinant N-terminal" evidence="9">
    <location>
        <begin position="21"/>
        <end position="115"/>
    </location>
</feature>
<dbReference type="AlphaFoldDB" id="A0A5B8W6M7"/>
<dbReference type="InterPro" id="IPR005702">
    <property type="entry name" value="Wzc-like_C"/>
</dbReference>
<keyword evidence="12" id="KW-1185">Reference proteome</keyword>
<feature type="transmembrane region" description="Helical" evidence="8">
    <location>
        <begin position="496"/>
        <end position="519"/>
    </location>
</feature>
<evidence type="ECO:0000256" key="3">
    <source>
        <dbReference type="ARBA" id="ARBA00022692"/>
    </source>
</evidence>
<dbReference type="CDD" id="cd05387">
    <property type="entry name" value="BY-kinase"/>
    <property type="match status" value="1"/>
</dbReference>
<reference evidence="11 12" key="1">
    <citation type="journal article" date="2013" name="J. Microbiol.">
        <title>Mucilaginibacter ginsenosidivorax sp. nov., with ginsenoside converting activity isolated from sediment.</title>
        <authorList>
            <person name="Kim J.K."/>
            <person name="Choi T.E."/>
            <person name="Liu Q.M."/>
            <person name="Park H.Y."/>
            <person name="Yi T.H."/>
            <person name="Yoon M.H."/>
            <person name="Kim S.C."/>
            <person name="Im W.T."/>
        </authorList>
    </citation>
    <scope>NUCLEOTIDE SEQUENCE [LARGE SCALE GENOMIC DNA]</scope>
    <source>
        <strain evidence="11 12">KHI28</strain>
    </source>
</reference>
<gene>
    <name evidence="11" type="ORF">FSB76_27230</name>
</gene>
<dbReference type="GO" id="GO:0004715">
    <property type="term" value="F:non-membrane spanning protein tyrosine kinase activity"/>
    <property type="evidence" value="ECO:0007669"/>
    <property type="project" value="UniProtKB-EC"/>
</dbReference>
<dbReference type="EMBL" id="CP042437">
    <property type="protein sequence ID" value="QEC79463.1"/>
    <property type="molecule type" value="Genomic_DNA"/>
</dbReference>
<evidence type="ECO:0000256" key="8">
    <source>
        <dbReference type="SAM" id="Phobius"/>
    </source>
</evidence>
<evidence type="ECO:0000256" key="6">
    <source>
        <dbReference type="ARBA" id="ARBA00022989"/>
    </source>
</evidence>
<evidence type="ECO:0000256" key="7">
    <source>
        <dbReference type="ARBA" id="ARBA00023136"/>
    </source>
</evidence>
<organism evidence="11 12">
    <name type="scientific">Mucilaginibacter ginsenosidivorax</name>
    <dbReference type="NCBI Taxonomy" id="862126"/>
    <lineage>
        <taxon>Bacteria</taxon>
        <taxon>Pseudomonadati</taxon>
        <taxon>Bacteroidota</taxon>
        <taxon>Sphingobacteriia</taxon>
        <taxon>Sphingobacteriales</taxon>
        <taxon>Sphingobacteriaceae</taxon>
        <taxon>Mucilaginibacter</taxon>
    </lineage>
</organism>
<evidence type="ECO:0000256" key="2">
    <source>
        <dbReference type="ARBA" id="ARBA00022475"/>
    </source>
</evidence>
<dbReference type="Proteomes" id="UP000321362">
    <property type="component" value="Chromosome"/>
</dbReference>
<comment type="subcellular location">
    <subcellularLocation>
        <location evidence="1">Cell membrane</location>
        <topology evidence="1">Multi-pass membrane protein</topology>
    </subcellularLocation>
</comment>
<keyword evidence="5" id="KW-0067">ATP-binding</keyword>
<dbReference type="OrthoDB" id="9794577at2"/>